<proteinExistence type="predicted"/>
<evidence type="ECO:0000313" key="3">
    <source>
        <dbReference type="Proteomes" id="UP000010880"/>
    </source>
</evidence>
<dbReference type="eggNOG" id="COG3773">
    <property type="taxonomic scope" value="Bacteria"/>
</dbReference>
<evidence type="ECO:0000313" key="2">
    <source>
        <dbReference type="EMBL" id="AGB40948.1"/>
    </source>
</evidence>
<accession>L0KA19</accession>
<dbReference type="InterPro" id="IPR042047">
    <property type="entry name" value="SleB_dom1"/>
</dbReference>
<dbReference type="Pfam" id="PF07486">
    <property type="entry name" value="Hydrolase_2"/>
    <property type="match status" value="1"/>
</dbReference>
<gene>
    <name evidence="2" type="ordered locus">Halha_0987</name>
</gene>
<keyword evidence="3" id="KW-1185">Reference proteome</keyword>
<dbReference type="Proteomes" id="UP000010880">
    <property type="component" value="Chromosome"/>
</dbReference>
<organism evidence="2 3">
    <name type="scientific">Halobacteroides halobius (strain ATCC 35273 / DSM 5150 / MD-1)</name>
    <dbReference type="NCBI Taxonomy" id="748449"/>
    <lineage>
        <taxon>Bacteria</taxon>
        <taxon>Bacillati</taxon>
        <taxon>Bacillota</taxon>
        <taxon>Clostridia</taxon>
        <taxon>Halanaerobiales</taxon>
        <taxon>Halobacteroidaceae</taxon>
        <taxon>Halobacteroides</taxon>
    </lineage>
</organism>
<dbReference type="STRING" id="748449.Halha_0987"/>
<dbReference type="RefSeq" id="WP_015326673.1">
    <property type="nucleotide sequence ID" value="NC_019978.1"/>
</dbReference>
<dbReference type="OrthoDB" id="9785345at2"/>
<dbReference type="HOGENOM" id="CLU_053345_2_0_9"/>
<dbReference type="AlphaFoldDB" id="L0KA19"/>
<dbReference type="InterPro" id="IPR011105">
    <property type="entry name" value="Cell_wall_hydrolase_SleB"/>
</dbReference>
<evidence type="ECO:0000259" key="1">
    <source>
        <dbReference type="Pfam" id="PF07486"/>
    </source>
</evidence>
<feature type="domain" description="Cell wall hydrolase SleB" evidence="1">
    <location>
        <begin position="90"/>
        <end position="191"/>
    </location>
</feature>
<dbReference type="EMBL" id="CP003359">
    <property type="protein sequence ID" value="AGB40948.1"/>
    <property type="molecule type" value="Genomic_DNA"/>
</dbReference>
<dbReference type="Gene3D" id="1.10.10.2520">
    <property type="entry name" value="Cell wall hydrolase SleB, domain 1"/>
    <property type="match status" value="1"/>
</dbReference>
<reference evidence="3" key="1">
    <citation type="submission" date="2012-02" db="EMBL/GenBank/DDBJ databases">
        <title>The complete genome of Halobacteroides halobius DSM 5150.</title>
        <authorList>
            <person name="Lucas S."/>
            <person name="Copeland A."/>
            <person name="Lapidus A."/>
            <person name="Glavina del Rio T."/>
            <person name="Dalin E."/>
            <person name="Tice H."/>
            <person name="Bruce D."/>
            <person name="Goodwin L."/>
            <person name="Pitluck S."/>
            <person name="Peters L."/>
            <person name="Mikhailova N."/>
            <person name="Gu W."/>
            <person name="Kyrpides N."/>
            <person name="Mavromatis K."/>
            <person name="Ivanova N."/>
            <person name="Brettin T."/>
            <person name="Detter J.C."/>
            <person name="Han C."/>
            <person name="Larimer F."/>
            <person name="Land M."/>
            <person name="Hauser L."/>
            <person name="Markowitz V."/>
            <person name="Cheng J.-F."/>
            <person name="Hugenholtz P."/>
            <person name="Woyke T."/>
            <person name="Wu D."/>
            <person name="Tindall B."/>
            <person name="Pomrenke H."/>
            <person name="Brambilla E."/>
            <person name="Klenk H.-P."/>
            <person name="Eisen J.A."/>
        </authorList>
    </citation>
    <scope>NUCLEOTIDE SEQUENCE [LARGE SCALE GENOMIC DNA]</scope>
    <source>
        <strain evidence="3">ATCC 35273 / DSM 5150 / MD-1</strain>
    </source>
</reference>
<name>L0KA19_HALHC</name>
<dbReference type="GO" id="GO:0016787">
    <property type="term" value="F:hydrolase activity"/>
    <property type="evidence" value="ECO:0007669"/>
    <property type="project" value="InterPro"/>
</dbReference>
<sequence length="192" mass="21062">MNSRVIKIISLSLVFVLLGSVTTPFMSITEAAEIDRETAYKGLLLTGIVVLTIKWLTSDSQVATTRNTTGNYSQDKVYWLAKAVNAEARGEPYLGQVAVAAVILNRVASSQFPNTIYSVIYQQGQFSSVKDGQINLNPSASAYRAAKEALNGRDPSFGALYFYNPKTSSLEGLKWLRTREVTTKIGNHVFAK</sequence>
<dbReference type="PATRIC" id="fig|748449.3.peg.940"/>
<protein>
    <submittedName>
        <fullName evidence="2">Cell wall hydrolyses involved in spore germination</fullName>
    </submittedName>
</protein>
<dbReference type="KEGG" id="hhl:Halha_0987"/>
<dbReference type="Gene3D" id="6.20.240.60">
    <property type="match status" value="1"/>
</dbReference>